<dbReference type="PANTHER" id="PTHR32182">
    <property type="entry name" value="DNA REPLICATION AND REPAIR PROTEIN RECF"/>
    <property type="match status" value="1"/>
</dbReference>
<organism evidence="2 3">
    <name type="scientific">Burkholderia contaminans</name>
    <dbReference type="NCBI Taxonomy" id="488447"/>
    <lineage>
        <taxon>Bacteria</taxon>
        <taxon>Pseudomonadati</taxon>
        <taxon>Pseudomonadota</taxon>
        <taxon>Betaproteobacteria</taxon>
        <taxon>Burkholderiales</taxon>
        <taxon>Burkholderiaceae</taxon>
        <taxon>Burkholderia</taxon>
        <taxon>Burkholderia cepacia complex</taxon>
    </lineage>
</organism>
<sequence length="729" mass="81996">MSLRTWWRCSESGSTKNERLVSTHALRKFSAVWNKNRGRTLWISKIELTNFKSYRHAEFSFPEPEGEQNIVLIGGINGYGKTSVLEALYLCLYGKDAIVHLARAGLKTDGFKGYPSFLEGAFNGEARRASEDVMSVRVVVQKTKTKGIDILRRWYFRTSTGAWLEDEAVVREVTRGVPGLPKTDGKAGFLLSDMLDDRFVPAHVAPFFFFDGEEVKKLADQNRVEQVKQGLEGLLGVMLLRNLAERLKGFEASKRSGIANVDDQNIDRMLETLTADEAKLEALKADAEQSRQRLEELKAERSSFFERITAAGGGGGDIATVKDLVEEREQLRGGQREVQKALERILADKLPFHLMPKSLLQDFRTQLQREVALTQWHAECRALQPKRAKFENAFLGASTPEISPNLTDAQVAAIKGRIETAWASLFHPPPSNCADEITHSYLHESLRERALSFLDSIDVGQQEVLELLGGQRDLNARIEELNRKISRVEGIDRDGTFADLKKNLNRVSKEIDDMEARIRDDDREVIGLEVTVNNTRSRYQQEAKRRDETSPVRQLLSRSERVRAVVDEVVPALFPLKIKALSDAMTRVYKQLAHKTQVSRIVIDDDGTTHVLSKTNKEISFDRSAGENQIFATALIAGLAEVSKVKAPLVVDTPLGRLDSKHRQNILDFWIGNTSRQVILLSQDEEIDVDLYKRIKKHVSATFLLTHEDVGDGMGRTTVIPNKYFGGAA</sequence>
<dbReference type="GO" id="GO:0016887">
    <property type="term" value="F:ATP hydrolysis activity"/>
    <property type="evidence" value="ECO:0007669"/>
    <property type="project" value="InterPro"/>
</dbReference>
<dbReference type="PANTHER" id="PTHR32182:SF19">
    <property type="entry name" value="HOMOLOGY WITH RECF PROTEIN"/>
    <property type="match status" value="1"/>
</dbReference>
<evidence type="ECO:0000313" key="2">
    <source>
        <dbReference type="EMBL" id="RQT15089.1"/>
    </source>
</evidence>
<dbReference type="GO" id="GO:0006302">
    <property type="term" value="P:double-strand break repair"/>
    <property type="evidence" value="ECO:0007669"/>
    <property type="project" value="InterPro"/>
</dbReference>
<dbReference type="Pfam" id="PF13476">
    <property type="entry name" value="AAA_23"/>
    <property type="match status" value="1"/>
</dbReference>
<evidence type="ECO:0000259" key="1">
    <source>
        <dbReference type="Pfam" id="PF13476"/>
    </source>
</evidence>
<dbReference type="InterPro" id="IPR017599">
    <property type="entry name" value="DNA_S_DndD"/>
</dbReference>
<proteinExistence type="predicted"/>
<feature type="domain" description="Rad50/SbcC-type AAA" evidence="1">
    <location>
        <begin position="45"/>
        <end position="308"/>
    </location>
</feature>
<reference evidence="2 3" key="1">
    <citation type="submission" date="2018-08" db="EMBL/GenBank/DDBJ databases">
        <title>Comparative analysis of Burkholderia isolates from Puerto Rico.</title>
        <authorList>
            <person name="Hall C."/>
            <person name="Sahl J."/>
            <person name="Wagner D."/>
        </authorList>
    </citation>
    <scope>NUCLEOTIDE SEQUENCE [LARGE SCALE GENOMIC DNA]</scope>
    <source>
        <strain evidence="2 3">Bp9001</strain>
    </source>
</reference>
<evidence type="ECO:0000313" key="3">
    <source>
        <dbReference type="Proteomes" id="UP000269271"/>
    </source>
</evidence>
<dbReference type="NCBIfam" id="TIGR03185">
    <property type="entry name" value="DNA_S_dndD"/>
    <property type="match status" value="1"/>
</dbReference>
<dbReference type="SUPFAM" id="SSF52540">
    <property type="entry name" value="P-loop containing nucleoside triphosphate hydrolases"/>
    <property type="match status" value="1"/>
</dbReference>
<dbReference type="InterPro" id="IPR027417">
    <property type="entry name" value="P-loop_NTPase"/>
</dbReference>
<gene>
    <name evidence="2" type="primary">dndD</name>
    <name evidence="2" type="ORF">DF037_37910</name>
</gene>
<dbReference type="EMBL" id="QTQX01000041">
    <property type="protein sequence ID" value="RQT15089.1"/>
    <property type="molecule type" value="Genomic_DNA"/>
</dbReference>
<comment type="caution">
    <text evidence="2">The sequence shown here is derived from an EMBL/GenBank/DDBJ whole genome shotgun (WGS) entry which is preliminary data.</text>
</comment>
<dbReference type="Proteomes" id="UP000269271">
    <property type="component" value="Unassembled WGS sequence"/>
</dbReference>
<dbReference type="GO" id="GO:0000731">
    <property type="term" value="P:DNA synthesis involved in DNA repair"/>
    <property type="evidence" value="ECO:0007669"/>
    <property type="project" value="TreeGrafter"/>
</dbReference>
<accession>A0A3N8R689</accession>
<dbReference type="AlphaFoldDB" id="A0A3N8R689"/>
<dbReference type="InterPro" id="IPR038729">
    <property type="entry name" value="Rad50/SbcC_AAA"/>
</dbReference>
<name>A0A3N8R689_9BURK</name>
<dbReference type="Gene3D" id="3.40.50.300">
    <property type="entry name" value="P-loop containing nucleotide triphosphate hydrolases"/>
    <property type="match status" value="2"/>
</dbReference>
<protein>
    <submittedName>
        <fullName evidence="2">DNA sulfur modification protein DndD</fullName>
    </submittedName>
</protein>